<dbReference type="Gene3D" id="3.40.50.1110">
    <property type="entry name" value="SGNH hydrolase"/>
    <property type="match status" value="1"/>
</dbReference>
<feature type="chain" id="PRO_5035917004" evidence="2">
    <location>
        <begin position="38"/>
        <end position="443"/>
    </location>
</feature>
<dbReference type="Pfam" id="PF13472">
    <property type="entry name" value="Lipase_GDSL_2"/>
    <property type="match status" value="1"/>
</dbReference>
<dbReference type="InterPro" id="IPR036514">
    <property type="entry name" value="SGNH_hydro_sf"/>
</dbReference>
<dbReference type="AlphaFoldDB" id="A0A8T4J4E3"/>
<keyword evidence="5" id="KW-1185">Reference proteome</keyword>
<evidence type="ECO:0000256" key="1">
    <source>
        <dbReference type="SAM" id="MobiDB-lite"/>
    </source>
</evidence>
<feature type="region of interest" description="Disordered" evidence="1">
    <location>
        <begin position="267"/>
        <end position="288"/>
    </location>
</feature>
<feature type="signal peptide" evidence="2">
    <location>
        <begin position="1"/>
        <end position="37"/>
    </location>
</feature>
<keyword evidence="4" id="KW-0378">Hydrolase</keyword>
<dbReference type="CDD" id="cd01830">
    <property type="entry name" value="XynE_like"/>
    <property type="match status" value="1"/>
</dbReference>
<feature type="compositionally biased region" description="Basic and acidic residues" evidence="1">
    <location>
        <begin position="273"/>
        <end position="284"/>
    </location>
</feature>
<feature type="domain" description="SGNH hydrolase-type esterase" evidence="3">
    <location>
        <begin position="225"/>
        <end position="420"/>
    </location>
</feature>
<protein>
    <submittedName>
        <fullName evidence="4">SGNH/GDSL hydrolase family protein</fullName>
    </submittedName>
</protein>
<evidence type="ECO:0000313" key="4">
    <source>
        <dbReference type="EMBL" id="MBR7676474.1"/>
    </source>
</evidence>
<proteinExistence type="predicted"/>
<feature type="region of interest" description="Disordered" evidence="1">
    <location>
        <begin position="34"/>
        <end position="67"/>
    </location>
</feature>
<dbReference type="GO" id="GO:0016787">
    <property type="term" value="F:hydrolase activity"/>
    <property type="evidence" value="ECO:0007669"/>
    <property type="project" value="UniProtKB-KW"/>
</dbReference>
<dbReference type="InterPro" id="IPR013830">
    <property type="entry name" value="SGNH_hydro"/>
</dbReference>
<evidence type="ECO:0000259" key="3">
    <source>
        <dbReference type="Pfam" id="PF13472"/>
    </source>
</evidence>
<name>A0A8T4J4E3_9ACTN</name>
<keyword evidence="2" id="KW-0732">Signal</keyword>
<evidence type="ECO:0000313" key="5">
    <source>
        <dbReference type="Proteomes" id="UP000675554"/>
    </source>
</evidence>
<reference evidence="4" key="1">
    <citation type="submission" date="2021-04" db="EMBL/GenBank/DDBJ databases">
        <title>Sequencing of actinobacteria type strains.</title>
        <authorList>
            <person name="Nguyen G.-S."/>
            <person name="Wentzel A."/>
        </authorList>
    </citation>
    <scope>NUCLEOTIDE SEQUENCE</scope>
    <source>
        <strain evidence="4">DSM 42095</strain>
    </source>
</reference>
<accession>A0A8T4J4E3</accession>
<dbReference type="EMBL" id="JAGSMN010000667">
    <property type="protein sequence ID" value="MBR7676474.1"/>
    <property type="molecule type" value="Genomic_DNA"/>
</dbReference>
<dbReference type="PANTHER" id="PTHR43784">
    <property type="entry name" value="GDSL-LIKE LIPASE/ACYLHYDROLASE, PUTATIVE (AFU_ORTHOLOGUE AFUA_2G00820)-RELATED"/>
    <property type="match status" value="1"/>
</dbReference>
<dbReference type="SUPFAM" id="SSF52266">
    <property type="entry name" value="SGNH hydrolase"/>
    <property type="match status" value="1"/>
</dbReference>
<evidence type="ECO:0000256" key="2">
    <source>
        <dbReference type="SAM" id="SignalP"/>
    </source>
</evidence>
<organism evidence="4 5">
    <name type="scientific">Streptomyces daliensis</name>
    <dbReference type="NCBI Taxonomy" id="299421"/>
    <lineage>
        <taxon>Bacteria</taxon>
        <taxon>Bacillati</taxon>
        <taxon>Actinomycetota</taxon>
        <taxon>Actinomycetes</taxon>
        <taxon>Kitasatosporales</taxon>
        <taxon>Streptomycetaceae</taxon>
        <taxon>Streptomyces</taxon>
    </lineage>
</organism>
<comment type="caution">
    <text evidence="4">The sequence shown here is derived from an EMBL/GenBank/DDBJ whole genome shotgun (WGS) entry which is preliminary data.</text>
</comment>
<dbReference type="Proteomes" id="UP000675554">
    <property type="component" value="Unassembled WGS sequence"/>
</dbReference>
<sequence length="443" mass="45788">MSGGNGGSTGKAVRRRVVLGGVAAMCAALLSPTTASAGSAGSGENTPGWTGTWGTAPAPAAPDGISREGFEDRTLRMVAHTSVGGDSLRLRFSHAYGTTPLTLGRTTVALSQPGSPASAVPGSLREVTFDGGAKGTTVAAGTEKHSDPLGFDVPAGSDLLVSVHLPRATGPVTWHWLAHQHTYLSGPGDHAAEDGAESFTSTETSWFFLTGVDVRGSEARGTIVALGDSQTDGGGSTVDGNGRWTDAFARRLADTPATRGTGVLNKGLGGNRVLRDGQETDRPQRGTSALGRFERDVLGQSGVRGAVLYEGINDLQLEPFATADEVVAGLRTIAARLRAEGVPVVVGTLTPFKGSPLWTPEAERARVAVNERLRSPDASADFDAVADFDAAVRDPADPERVRAGFDSGDHIHLNDDGYRAVAGAVPLEPFSGAPVTASERRHP</sequence>
<dbReference type="PANTHER" id="PTHR43784:SF2">
    <property type="entry name" value="GDSL-LIKE LIPASE_ACYLHYDROLASE, PUTATIVE (AFU_ORTHOLOGUE AFUA_2G00820)-RELATED"/>
    <property type="match status" value="1"/>
</dbReference>
<feature type="compositionally biased region" description="Low complexity" evidence="1">
    <location>
        <begin position="35"/>
        <end position="64"/>
    </location>
</feature>
<dbReference type="InterPro" id="IPR053140">
    <property type="entry name" value="GDSL_Rv0518-like"/>
</dbReference>
<gene>
    <name evidence="4" type="ORF">KDA82_26390</name>
</gene>